<feature type="region of interest" description="Disordered" evidence="3">
    <location>
        <begin position="193"/>
        <end position="384"/>
    </location>
</feature>
<dbReference type="STRING" id="1507870.A0A1V8SSC9"/>
<dbReference type="SUPFAM" id="SSF47095">
    <property type="entry name" value="HMG-box"/>
    <property type="match status" value="1"/>
</dbReference>
<evidence type="ECO:0000256" key="3">
    <source>
        <dbReference type="SAM" id="MobiDB-lite"/>
    </source>
</evidence>
<dbReference type="InterPro" id="IPR036910">
    <property type="entry name" value="HMG_box_dom_sf"/>
</dbReference>
<feature type="DNA-binding region" description="HMG box" evidence="2">
    <location>
        <begin position="118"/>
        <end position="192"/>
    </location>
</feature>
<feature type="region of interest" description="Disordered" evidence="3">
    <location>
        <begin position="143"/>
        <end position="174"/>
    </location>
</feature>
<dbReference type="PANTHER" id="PTHR48112:SF5">
    <property type="entry name" value="BOX PROTEIN, PUTATIVE (AFU_ORTHOLOGUE AFUA_1G04550)-RELATED"/>
    <property type="match status" value="1"/>
</dbReference>
<gene>
    <name evidence="5" type="ORF">B0A48_12530</name>
</gene>
<evidence type="ECO:0000259" key="4">
    <source>
        <dbReference type="PROSITE" id="PS50118"/>
    </source>
</evidence>
<feature type="compositionally biased region" description="Low complexity" evidence="3">
    <location>
        <begin position="337"/>
        <end position="355"/>
    </location>
</feature>
<sequence>MAHATPGEKRPVSIDVGEFVRTRDALSTAYMSLSTSIDHAVKAYIAHTNVVLAGDAALDVSYLTQPFNTITSAQIAQLALSHGTNGAIAFPAATAGAEDTDGKKKKKRAYKARDPNAPKRPLTAYFRFLQEQRPGLTIEMAKARDGAASKPGDLSKEATERWHKMAKEDQEPYKEAYRDALKDYEKEVEAYKASTGLPVEDAASPADEETLIPGITAAAAETEDEETSSDESSSDDDDDEEEEDAKPVMPPPPPPKAVSPVKKTPKSALKKTEKSAPVAASPAPQTPRFSSINPGGASQSVAKSSSPEIERKRKATSDAVADGEEGTKKKRGRKTNAAKAEEAAAAAAAAAAPPAAVLPSSDGSGDLKKEKKKKRKSVVAGSDA</sequence>
<evidence type="ECO:0000256" key="1">
    <source>
        <dbReference type="ARBA" id="ARBA00023125"/>
    </source>
</evidence>
<feature type="region of interest" description="Disordered" evidence="3">
    <location>
        <begin position="95"/>
        <end position="114"/>
    </location>
</feature>
<organism evidence="5 6">
    <name type="scientific">Cryoendolithus antarcticus</name>
    <dbReference type="NCBI Taxonomy" id="1507870"/>
    <lineage>
        <taxon>Eukaryota</taxon>
        <taxon>Fungi</taxon>
        <taxon>Dikarya</taxon>
        <taxon>Ascomycota</taxon>
        <taxon>Pezizomycotina</taxon>
        <taxon>Dothideomycetes</taxon>
        <taxon>Dothideomycetidae</taxon>
        <taxon>Cladosporiales</taxon>
        <taxon>Cladosporiaceae</taxon>
        <taxon>Cryoendolithus</taxon>
    </lineage>
</organism>
<dbReference type="OrthoDB" id="5550281at2759"/>
<name>A0A1V8SSC9_9PEZI</name>
<protein>
    <recommendedName>
        <fullName evidence="4">HMG box domain-containing protein</fullName>
    </recommendedName>
</protein>
<keyword evidence="1 2" id="KW-0238">DNA-binding</keyword>
<evidence type="ECO:0000313" key="6">
    <source>
        <dbReference type="Proteomes" id="UP000192596"/>
    </source>
</evidence>
<keyword evidence="2" id="KW-0539">Nucleus</keyword>
<dbReference type="Pfam" id="PF00505">
    <property type="entry name" value="HMG_box"/>
    <property type="match status" value="1"/>
</dbReference>
<dbReference type="SMART" id="SM00398">
    <property type="entry name" value="HMG"/>
    <property type="match status" value="1"/>
</dbReference>
<dbReference type="GO" id="GO:0003677">
    <property type="term" value="F:DNA binding"/>
    <property type="evidence" value="ECO:0007669"/>
    <property type="project" value="UniProtKB-UniRule"/>
</dbReference>
<dbReference type="Proteomes" id="UP000192596">
    <property type="component" value="Unassembled WGS sequence"/>
</dbReference>
<feature type="compositionally biased region" description="Acidic residues" evidence="3">
    <location>
        <begin position="221"/>
        <end position="244"/>
    </location>
</feature>
<dbReference type="InterPro" id="IPR050342">
    <property type="entry name" value="HMGB"/>
</dbReference>
<comment type="caution">
    <text evidence="5">The sequence shown here is derived from an EMBL/GenBank/DDBJ whole genome shotgun (WGS) entry which is preliminary data.</text>
</comment>
<evidence type="ECO:0000256" key="2">
    <source>
        <dbReference type="PROSITE-ProRule" id="PRU00267"/>
    </source>
</evidence>
<feature type="compositionally biased region" description="Pro residues" evidence="3">
    <location>
        <begin position="248"/>
        <end position="257"/>
    </location>
</feature>
<keyword evidence="6" id="KW-1185">Reference proteome</keyword>
<dbReference type="AlphaFoldDB" id="A0A1V8SSC9"/>
<dbReference type="PROSITE" id="PS50118">
    <property type="entry name" value="HMG_BOX_2"/>
    <property type="match status" value="1"/>
</dbReference>
<feature type="domain" description="HMG box" evidence="4">
    <location>
        <begin position="118"/>
        <end position="192"/>
    </location>
</feature>
<proteinExistence type="predicted"/>
<feature type="compositionally biased region" description="Polar residues" evidence="3">
    <location>
        <begin position="287"/>
        <end position="307"/>
    </location>
</feature>
<accession>A0A1V8SSC9</accession>
<dbReference type="InterPro" id="IPR009071">
    <property type="entry name" value="HMG_box_dom"/>
</dbReference>
<evidence type="ECO:0000313" key="5">
    <source>
        <dbReference type="EMBL" id="OQO02056.1"/>
    </source>
</evidence>
<dbReference type="EMBL" id="NAJO01000029">
    <property type="protein sequence ID" value="OQO02056.1"/>
    <property type="molecule type" value="Genomic_DNA"/>
</dbReference>
<dbReference type="InParanoid" id="A0A1V8SSC9"/>
<dbReference type="Gene3D" id="1.10.30.10">
    <property type="entry name" value="High mobility group box domain"/>
    <property type="match status" value="1"/>
</dbReference>
<dbReference type="GO" id="GO:0005634">
    <property type="term" value="C:nucleus"/>
    <property type="evidence" value="ECO:0007669"/>
    <property type="project" value="UniProtKB-UniRule"/>
</dbReference>
<dbReference type="PANTHER" id="PTHR48112">
    <property type="entry name" value="HIGH MOBILITY GROUP PROTEIN DSP1"/>
    <property type="match status" value="1"/>
</dbReference>
<reference evidence="6" key="1">
    <citation type="submission" date="2017-03" db="EMBL/GenBank/DDBJ databases">
        <title>Genomes of endolithic fungi from Antarctica.</title>
        <authorList>
            <person name="Coleine C."/>
            <person name="Masonjones S."/>
            <person name="Stajich J.E."/>
        </authorList>
    </citation>
    <scope>NUCLEOTIDE SEQUENCE [LARGE SCALE GENOMIC DNA]</scope>
    <source>
        <strain evidence="6">CCFEE 5527</strain>
    </source>
</reference>